<dbReference type="InterPro" id="IPR027359">
    <property type="entry name" value="Volt_channel_dom_sf"/>
</dbReference>
<evidence type="ECO:0000256" key="4">
    <source>
        <dbReference type="ARBA" id="ARBA00023136"/>
    </source>
</evidence>
<keyword evidence="2 6" id="KW-0812">Transmembrane</keyword>
<evidence type="ECO:0000256" key="5">
    <source>
        <dbReference type="SAM" id="MobiDB-lite"/>
    </source>
</evidence>
<dbReference type="GO" id="GO:0016020">
    <property type="term" value="C:membrane"/>
    <property type="evidence" value="ECO:0007669"/>
    <property type="project" value="UniProtKB-SubCell"/>
</dbReference>
<organism evidence="8 9">
    <name type="scientific">Symbiodinium natans</name>
    <dbReference type="NCBI Taxonomy" id="878477"/>
    <lineage>
        <taxon>Eukaryota</taxon>
        <taxon>Sar</taxon>
        <taxon>Alveolata</taxon>
        <taxon>Dinophyceae</taxon>
        <taxon>Suessiales</taxon>
        <taxon>Symbiodiniaceae</taxon>
        <taxon>Symbiodinium</taxon>
    </lineage>
</organism>
<proteinExistence type="predicted"/>
<protein>
    <recommendedName>
        <fullName evidence="7">Ion transport domain-containing protein</fullName>
    </recommendedName>
</protein>
<accession>A0A812J6Y7</accession>
<dbReference type="Proteomes" id="UP000604046">
    <property type="component" value="Unassembled WGS sequence"/>
</dbReference>
<reference evidence="8" key="1">
    <citation type="submission" date="2021-02" db="EMBL/GenBank/DDBJ databases">
        <authorList>
            <person name="Dougan E. K."/>
            <person name="Rhodes N."/>
            <person name="Thang M."/>
            <person name="Chan C."/>
        </authorList>
    </citation>
    <scope>NUCLEOTIDE SEQUENCE</scope>
</reference>
<comment type="subcellular location">
    <subcellularLocation>
        <location evidence="1">Membrane</location>
        <topology evidence="1">Multi-pass membrane protein</topology>
    </subcellularLocation>
</comment>
<feature type="domain" description="Ion transport" evidence="7">
    <location>
        <begin position="56"/>
        <end position="188"/>
    </location>
</feature>
<evidence type="ECO:0000313" key="9">
    <source>
        <dbReference type="Proteomes" id="UP000604046"/>
    </source>
</evidence>
<evidence type="ECO:0000313" key="8">
    <source>
        <dbReference type="EMBL" id="CAE7198452.1"/>
    </source>
</evidence>
<feature type="transmembrane region" description="Helical" evidence="6">
    <location>
        <begin position="137"/>
        <end position="164"/>
    </location>
</feature>
<dbReference type="Gene3D" id="1.20.120.350">
    <property type="entry name" value="Voltage-gated potassium channels. Chain C"/>
    <property type="match status" value="1"/>
</dbReference>
<sequence length="725" mass="75842">MSEEIANANHYTDADGKRHRLKGSESLQEAGLSLESPDPLPRDASLLAHALESDRYELIVGFTVLCSVAIMAADYQYAGYSVGQALEFQGMHELPLADANPEWIGVASVCLDAIFGMDVVVRIAVLRMRFFRLWVNWIDLFVAALSIGASAISGIDAGFNVWVLRMLRLAKVARALRLMRMRRALESLSLLLRCAGGYIQPPPNNLASAGHYTSAMASGHFLRLGCLFLALERTWGAGCSTMCPAGQSYAATTLSSLVTEAGADFGAIQEIQISVPSGALVELSTNSTGFAENSSCPVLRAIREDEGQDKISSIGWAFGSPSFDSTSGILTVPMTWSCPPYAISSAKSSSAALAMAATAFAVAGRDAFAAAAGAAACATGVLGASFGEGSMMCNAACTPWLHLRMEGGQPNVTFNGTSMTFTCPDGGCGGGSECLGTTAPANVCEYGFVDGRPFVDERGPVFAAVTQSNGSCWASPVPSVASRAPSPSELPEARRQSAAQRWRLAGLTEHASVASFSRASLELMAVGAPADLLADTHQAALDEIRHAKVAFGLAQYFGGDAAAPGPLPIGTVAVATSLAELAARTYTEGCVGETLSVARVQLQLLAGDFLPEEEAAMRAVFADEARHSALAWRTVAWAWKQDPAAVGEALRAADAKRSTPAEGAAELQLELLRLTRSWLEGLLAGSTWPPAVEDVAAGESLATKAAAATAEEVARALRAETTISV</sequence>
<evidence type="ECO:0000256" key="6">
    <source>
        <dbReference type="SAM" id="Phobius"/>
    </source>
</evidence>
<feature type="transmembrane region" description="Helical" evidence="6">
    <location>
        <begin position="58"/>
        <end position="78"/>
    </location>
</feature>
<dbReference type="InterPro" id="IPR005821">
    <property type="entry name" value="Ion_trans_dom"/>
</dbReference>
<dbReference type="SUPFAM" id="SSF81324">
    <property type="entry name" value="Voltage-gated potassium channels"/>
    <property type="match status" value="1"/>
</dbReference>
<evidence type="ECO:0000259" key="7">
    <source>
        <dbReference type="Pfam" id="PF00520"/>
    </source>
</evidence>
<feature type="transmembrane region" description="Helical" evidence="6">
    <location>
        <begin position="103"/>
        <end position="125"/>
    </location>
</feature>
<feature type="region of interest" description="Disordered" evidence="5">
    <location>
        <begin position="1"/>
        <end position="20"/>
    </location>
</feature>
<dbReference type="InterPro" id="IPR009078">
    <property type="entry name" value="Ferritin-like_SF"/>
</dbReference>
<evidence type="ECO:0000256" key="2">
    <source>
        <dbReference type="ARBA" id="ARBA00022692"/>
    </source>
</evidence>
<keyword evidence="4 6" id="KW-0472">Membrane</keyword>
<name>A0A812J6Y7_9DINO</name>
<dbReference type="GO" id="GO:0005216">
    <property type="term" value="F:monoatomic ion channel activity"/>
    <property type="evidence" value="ECO:0007669"/>
    <property type="project" value="InterPro"/>
</dbReference>
<dbReference type="OrthoDB" id="10489239at2759"/>
<dbReference type="Pfam" id="PF00520">
    <property type="entry name" value="Ion_trans"/>
    <property type="match status" value="1"/>
</dbReference>
<keyword evidence="9" id="KW-1185">Reference proteome</keyword>
<comment type="caution">
    <text evidence="8">The sequence shown here is derived from an EMBL/GenBank/DDBJ whole genome shotgun (WGS) entry which is preliminary data.</text>
</comment>
<dbReference type="EMBL" id="CAJNDS010000369">
    <property type="protein sequence ID" value="CAE7198452.1"/>
    <property type="molecule type" value="Genomic_DNA"/>
</dbReference>
<dbReference type="AlphaFoldDB" id="A0A812J6Y7"/>
<evidence type="ECO:0000256" key="1">
    <source>
        <dbReference type="ARBA" id="ARBA00004141"/>
    </source>
</evidence>
<keyword evidence="3 6" id="KW-1133">Transmembrane helix</keyword>
<dbReference type="SUPFAM" id="SSF47240">
    <property type="entry name" value="Ferritin-like"/>
    <property type="match status" value="1"/>
</dbReference>
<gene>
    <name evidence="8" type="ORF">SNAT2548_LOCUS5735</name>
</gene>
<evidence type="ECO:0000256" key="3">
    <source>
        <dbReference type="ARBA" id="ARBA00022989"/>
    </source>
</evidence>